<name>A0A1R1YHY3_9FUNG</name>
<evidence type="ECO:0000313" key="2">
    <source>
        <dbReference type="Proteomes" id="UP000187283"/>
    </source>
</evidence>
<protein>
    <submittedName>
        <fullName evidence="1">Uncharacterized protein</fullName>
    </submittedName>
</protein>
<evidence type="ECO:0000313" key="1">
    <source>
        <dbReference type="EMBL" id="OMJ26528.1"/>
    </source>
</evidence>
<keyword evidence="2" id="KW-1185">Reference proteome</keyword>
<dbReference type="OrthoDB" id="5591786at2759"/>
<sequence length="128" mass="14460">MFCLSVPTEFLPENTVNPSLSEGTFSINQLLIRDFNENTKLLIALTDTGHAFLWDIDHLTKPPLVLVNSESTWGCDSEPTSGLLAFSTNESIVSIFEIYPILFKYYQLLGIKNSKFQKYSVNTFKKDG</sequence>
<comment type="caution">
    <text evidence="1">The sequence shown here is derived from an EMBL/GenBank/DDBJ whole genome shotgun (WGS) entry which is preliminary data.</text>
</comment>
<organism evidence="1 2">
    <name type="scientific">Smittium culicis</name>
    <dbReference type="NCBI Taxonomy" id="133412"/>
    <lineage>
        <taxon>Eukaryota</taxon>
        <taxon>Fungi</taxon>
        <taxon>Fungi incertae sedis</taxon>
        <taxon>Zoopagomycota</taxon>
        <taxon>Kickxellomycotina</taxon>
        <taxon>Harpellomycetes</taxon>
        <taxon>Harpellales</taxon>
        <taxon>Legeriomycetaceae</taxon>
        <taxon>Smittium</taxon>
    </lineage>
</organism>
<accession>A0A1R1YHY3</accession>
<gene>
    <name evidence="1" type="ORF">AYI70_g91</name>
</gene>
<dbReference type="EMBL" id="LSSN01000010">
    <property type="protein sequence ID" value="OMJ26528.1"/>
    <property type="molecule type" value="Genomic_DNA"/>
</dbReference>
<proteinExistence type="predicted"/>
<reference evidence="1 2" key="1">
    <citation type="submission" date="2017-01" db="EMBL/GenBank/DDBJ databases">
        <authorList>
            <person name="Mah S.A."/>
            <person name="Swanson W.J."/>
            <person name="Moy G.W."/>
            <person name="Vacquier V.D."/>
        </authorList>
    </citation>
    <scope>NUCLEOTIDE SEQUENCE [LARGE SCALE GENOMIC DNA]</scope>
    <source>
        <strain evidence="1 2">GSMNP</strain>
    </source>
</reference>
<dbReference type="AlphaFoldDB" id="A0A1R1YHY3"/>
<dbReference type="Proteomes" id="UP000187283">
    <property type="component" value="Unassembled WGS sequence"/>
</dbReference>